<protein>
    <submittedName>
        <fullName evidence="1">Uncharacterized protein</fullName>
    </submittedName>
</protein>
<keyword evidence="2" id="KW-1185">Reference proteome</keyword>
<gene>
    <name evidence="1" type="ORF">L6637_00025</name>
</gene>
<dbReference type="RefSeq" id="WP_237868741.1">
    <property type="nucleotide sequence ID" value="NZ_JAKLUA010000001.1"/>
</dbReference>
<dbReference type="Proteomes" id="UP001139012">
    <property type="component" value="Unassembled WGS sequence"/>
</dbReference>
<sequence length="51" mass="5892">MCYKCIEIDAKIERFRRIAARFDDDALSQGLEAAIIELLAEKSLLHPEQQE</sequence>
<comment type="caution">
    <text evidence="1">The sequence shown here is derived from an EMBL/GenBank/DDBJ whole genome shotgun (WGS) entry which is preliminary data.</text>
</comment>
<name>A0ABS9LEW3_9BRAD</name>
<organism evidence="1 2">
    <name type="scientific">Bradyrhizobium zhengyangense</name>
    <dbReference type="NCBI Taxonomy" id="2911009"/>
    <lineage>
        <taxon>Bacteria</taxon>
        <taxon>Pseudomonadati</taxon>
        <taxon>Pseudomonadota</taxon>
        <taxon>Alphaproteobacteria</taxon>
        <taxon>Hyphomicrobiales</taxon>
        <taxon>Nitrobacteraceae</taxon>
        <taxon>Bradyrhizobium</taxon>
    </lineage>
</organism>
<reference evidence="1" key="1">
    <citation type="submission" date="2022-01" db="EMBL/GenBank/DDBJ databases">
        <title>Genome sequnece data of strain Bradyrhizobium sp. nov.</title>
        <authorList>
            <person name="Zhang J."/>
        </authorList>
    </citation>
    <scope>NUCLEOTIDE SEQUENCE</scope>
    <source>
        <strain evidence="1">WYCCWR 12774</strain>
    </source>
</reference>
<evidence type="ECO:0000313" key="1">
    <source>
        <dbReference type="EMBL" id="MCG2665314.1"/>
    </source>
</evidence>
<proteinExistence type="predicted"/>
<accession>A0ABS9LEW3</accession>
<dbReference type="EMBL" id="JAKLUA010000001">
    <property type="protein sequence ID" value="MCG2665314.1"/>
    <property type="molecule type" value="Genomic_DNA"/>
</dbReference>
<evidence type="ECO:0000313" key="2">
    <source>
        <dbReference type="Proteomes" id="UP001139012"/>
    </source>
</evidence>